<reference evidence="1 2" key="1">
    <citation type="journal article" date="2012" name="Nat. Biotechnol.">
        <title>Draft genome sequence of pigeonpea (Cajanus cajan), an orphan legume crop of resource-poor farmers.</title>
        <authorList>
            <person name="Varshney R.K."/>
            <person name="Chen W."/>
            <person name="Li Y."/>
            <person name="Bharti A.K."/>
            <person name="Saxena R.K."/>
            <person name="Schlueter J.A."/>
            <person name="Donoghue M.T."/>
            <person name="Azam S."/>
            <person name="Fan G."/>
            <person name="Whaley A.M."/>
            <person name="Farmer A.D."/>
            <person name="Sheridan J."/>
            <person name="Iwata A."/>
            <person name="Tuteja R."/>
            <person name="Penmetsa R.V."/>
            <person name="Wu W."/>
            <person name="Upadhyaya H.D."/>
            <person name="Yang S.P."/>
            <person name="Shah T."/>
            <person name="Saxena K.B."/>
            <person name="Michael T."/>
            <person name="McCombie W.R."/>
            <person name="Yang B."/>
            <person name="Zhang G."/>
            <person name="Yang H."/>
            <person name="Wang J."/>
            <person name="Spillane C."/>
            <person name="Cook D.R."/>
            <person name="May G.D."/>
            <person name="Xu X."/>
            <person name="Jackson S.A."/>
        </authorList>
    </citation>
    <scope>NUCLEOTIDE SEQUENCE [LARGE SCALE GENOMIC DNA]</scope>
    <source>
        <strain evidence="2">cv. Asha</strain>
    </source>
</reference>
<proteinExistence type="predicted"/>
<dbReference type="AlphaFoldDB" id="A0A151UAM8"/>
<gene>
    <name evidence="1" type="ORF">KK1_020553</name>
</gene>
<dbReference type="Gramene" id="C.cajan_19965.t">
    <property type="protein sequence ID" value="C.cajan_19965.t.cds1"/>
    <property type="gene ID" value="C.cajan_19965"/>
</dbReference>
<dbReference type="EMBL" id="CM003603">
    <property type="protein sequence ID" value="KYP76319.1"/>
    <property type="molecule type" value="Genomic_DNA"/>
</dbReference>
<evidence type="ECO:0000313" key="2">
    <source>
        <dbReference type="Proteomes" id="UP000075243"/>
    </source>
</evidence>
<protein>
    <recommendedName>
        <fullName evidence="3">Reverse transcriptase domain-containing protein</fullName>
    </recommendedName>
</protein>
<evidence type="ECO:0008006" key="3">
    <source>
        <dbReference type="Google" id="ProtNLM"/>
    </source>
</evidence>
<organism evidence="1 2">
    <name type="scientific">Cajanus cajan</name>
    <name type="common">Pigeon pea</name>
    <name type="synonym">Cajanus indicus</name>
    <dbReference type="NCBI Taxonomy" id="3821"/>
    <lineage>
        <taxon>Eukaryota</taxon>
        <taxon>Viridiplantae</taxon>
        <taxon>Streptophyta</taxon>
        <taxon>Embryophyta</taxon>
        <taxon>Tracheophyta</taxon>
        <taxon>Spermatophyta</taxon>
        <taxon>Magnoliopsida</taxon>
        <taxon>eudicotyledons</taxon>
        <taxon>Gunneridae</taxon>
        <taxon>Pentapetalae</taxon>
        <taxon>rosids</taxon>
        <taxon>fabids</taxon>
        <taxon>Fabales</taxon>
        <taxon>Fabaceae</taxon>
        <taxon>Papilionoideae</taxon>
        <taxon>50 kb inversion clade</taxon>
        <taxon>NPAAA clade</taxon>
        <taxon>indigoferoid/millettioid clade</taxon>
        <taxon>Phaseoleae</taxon>
        <taxon>Cajanus</taxon>
    </lineage>
</organism>
<name>A0A151UAM8_CAJCA</name>
<accession>A0A151UAM8</accession>
<dbReference type="Proteomes" id="UP000075243">
    <property type="component" value="Chromosome 1"/>
</dbReference>
<keyword evidence="2" id="KW-1185">Reference proteome</keyword>
<evidence type="ECO:0000313" key="1">
    <source>
        <dbReference type="EMBL" id="KYP76319.1"/>
    </source>
</evidence>
<sequence length="74" mass="8532">MEKGLRKRDPIAPFLFLIVAKGLGELMREVCRKHIFEGAQVGSSNVQITVLQFVDDALFFKNPSLKIEEYFRVF</sequence>